<accession>A0A6L7GIJ3</accession>
<feature type="chain" id="PRO_5027010686" description="PepSY domain-containing protein" evidence="1">
    <location>
        <begin position="23"/>
        <end position="115"/>
    </location>
</feature>
<feature type="signal peptide" evidence="1">
    <location>
        <begin position="1"/>
        <end position="22"/>
    </location>
</feature>
<sequence>MRQLAILVLLGLSACNVRNAEAEEDQVEVAEGATQRLETSADTLEAKVAAPQNVALNEQIATMINLNGHLCAKVVRVSPLVIGGNRYEVTCIEYRGGSGRVRYIFDAEQGTAFKA</sequence>
<dbReference type="Proteomes" id="UP000473531">
    <property type="component" value="Unassembled WGS sequence"/>
</dbReference>
<comment type="caution">
    <text evidence="2">The sequence shown here is derived from an EMBL/GenBank/DDBJ whole genome shotgun (WGS) entry which is preliminary data.</text>
</comment>
<keyword evidence="3" id="KW-1185">Reference proteome</keyword>
<protein>
    <recommendedName>
        <fullName evidence="4">PepSY domain-containing protein</fullName>
    </recommendedName>
</protein>
<name>A0A6L7GIJ3_9SPHN</name>
<proteinExistence type="predicted"/>
<dbReference type="EMBL" id="WTYU01000003">
    <property type="protein sequence ID" value="MXP15822.1"/>
    <property type="molecule type" value="Genomic_DNA"/>
</dbReference>
<gene>
    <name evidence="2" type="ORF">GRI44_13795</name>
</gene>
<dbReference type="OrthoDB" id="9256252at2"/>
<evidence type="ECO:0000256" key="1">
    <source>
        <dbReference type="SAM" id="SignalP"/>
    </source>
</evidence>
<evidence type="ECO:0008006" key="4">
    <source>
        <dbReference type="Google" id="ProtNLM"/>
    </source>
</evidence>
<organism evidence="2 3">
    <name type="scientific">Allopontixanthobacter confluentis</name>
    <dbReference type="NCBI Taxonomy" id="1849021"/>
    <lineage>
        <taxon>Bacteria</taxon>
        <taxon>Pseudomonadati</taxon>
        <taxon>Pseudomonadota</taxon>
        <taxon>Alphaproteobacteria</taxon>
        <taxon>Sphingomonadales</taxon>
        <taxon>Erythrobacteraceae</taxon>
        <taxon>Allopontixanthobacter</taxon>
    </lineage>
</organism>
<dbReference type="RefSeq" id="WP_160602435.1">
    <property type="nucleotide sequence ID" value="NZ_WTYU01000003.1"/>
</dbReference>
<dbReference type="PROSITE" id="PS51257">
    <property type="entry name" value="PROKAR_LIPOPROTEIN"/>
    <property type="match status" value="1"/>
</dbReference>
<reference evidence="2 3" key="1">
    <citation type="submission" date="2019-12" db="EMBL/GenBank/DDBJ databases">
        <title>Genomic-based taxomic classification of the family Erythrobacteraceae.</title>
        <authorList>
            <person name="Xu L."/>
        </authorList>
    </citation>
    <scope>NUCLEOTIDE SEQUENCE [LARGE SCALE GENOMIC DNA]</scope>
    <source>
        <strain evidence="2 3">KCTC 52259</strain>
    </source>
</reference>
<evidence type="ECO:0000313" key="2">
    <source>
        <dbReference type="EMBL" id="MXP15822.1"/>
    </source>
</evidence>
<dbReference type="AlphaFoldDB" id="A0A6L7GIJ3"/>
<keyword evidence="1" id="KW-0732">Signal</keyword>
<evidence type="ECO:0000313" key="3">
    <source>
        <dbReference type="Proteomes" id="UP000473531"/>
    </source>
</evidence>